<comment type="similarity">
    <text evidence="1 3">Belongs to the type-B carboxylesterase/lipase family.</text>
</comment>
<dbReference type="PROSITE" id="PS00122">
    <property type="entry name" value="CARBOXYLESTERASE_B_1"/>
    <property type="match status" value="1"/>
</dbReference>
<dbReference type="InterPro" id="IPR019826">
    <property type="entry name" value="Carboxylesterase_B_AS"/>
</dbReference>
<keyword evidence="2 3" id="KW-0378">Hydrolase</keyword>
<protein>
    <recommendedName>
        <fullName evidence="3">Carboxylic ester hydrolase</fullName>
        <ecNumber evidence="3">3.1.1.-</ecNumber>
    </recommendedName>
</protein>
<dbReference type="STRING" id="86049.A0A1C1CLT9"/>
<feature type="domain" description="Carboxylesterase type B" evidence="4">
    <location>
        <begin position="23"/>
        <end position="262"/>
    </location>
</feature>
<keyword evidence="6" id="KW-1185">Reference proteome</keyword>
<gene>
    <name evidence="5" type="ORF">CLCR_04683</name>
</gene>
<dbReference type="VEuPathDB" id="FungiDB:G647_06371"/>
<dbReference type="InterPro" id="IPR029058">
    <property type="entry name" value="AB_hydrolase_fold"/>
</dbReference>
<dbReference type="Gene3D" id="3.40.50.1820">
    <property type="entry name" value="alpha/beta hydrolase"/>
    <property type="match status" value="1"/>
</dbReference>
<evidence type="ECO:0000313" key="6">
    <source>
        <dbReference type="Proteomes" id="UP000094526"/>
    </source>
</evidence>
<dbReference type="PANTHER" id="PTHR43142">
    <property type="entry name" value="CARBOXYLIC ESTER HYDROLASE"/>
    <property type="match status" value="1"/>
</dbReference>
<reference evidence="6" key="1">
    <citation type="submission" date="2015-07" db="EMBL/GenBank/DDBJ databases">
        <authorList>
            <person name="Teixeira M.M."/>
            <person name="Souza R.C."/>
            <person name="Almeida L.G."/>
            <person name="Vicente V.A."/>
            <person name="de Hoog S."/>
            <person name="Bocca A.L."/>
            <person name="de Almeida S.R."/>
            <person name="Vasconcelos A.T."/>
            <person name="Felipe M.S."/>
        </authorList>
    </citation>
    <scope>NUCLEOTIDE SEQUENCE [LARGE SCALE GENOMIC DNA]</scope>
    <source>
        <strain evidence="6">KSF</strain>
    </source>
</reference>
<accession>A0A1C1CLT9</accession>
<dbReference type="AlphaFoldDB" id="A0A1C1CLT9"/>
<evidence type="ECO:0000313" key="5">
    <source>
        <dbReference type="EMBL" id="OCT49464.1"/>
    </source>
</evidence>
<dbReference type="OrthoDB" id="3200163at2759"/>
<sequence>MAAPSKLWHESLNVTLVAAERKEHCEFRGIKYASIPNRFEQSVPVEKRDGQTLDCTKFGPRCPQPYRDVAGFYSLPADQKMPPPIPEDEFECLNLVVSVPHAVLRNPAAKVLVLVWFHGGAHAYTMVNIEQGFTDPSDIIHYSLEMGKPIIMVHVAYRLNVLGYTVFNDKTNFGLHDQKRAVEWVTKYIGDFGGDKDNITISGESSGALDVHGLIHGPAAVKGVKRAILQSGSLYLTGPHPRSVGVTVMEELATAVGRSMAELQTMPVKELIAGMGKLGIRAYGLHNEEGVFEFGSDENEWPISDSVGLESVMIGDCEWESRGFLAAIMSLGLKNLKHYFLSRWGDVGTQIVEIYGIDFSSPEVARSGISDFVNDARFALAAHKIWQLEHKAGKRCCYRYLMDQYNPWNSAVRAQHAIDLLFLYGGPYDYSWDQGGVKVSLDIREKFVKFVYGEEPWPQHLAYAFGPDGGVGAISDEELQRRRRIAKIEQLNKLGWKRFQPLLARLLSLKGTVEEGYLQ</sequence>
<comment type="caution">
    <text evidence="5">The sequence shown here is derived from an EMBL/GenBank/DDBJ whole genome shotgun (WGS) entry which is preliminary data.</text>
</comment>
<evidence type="ECO:0000256" key="2">
    <source>
        <dbReference type="ARBA" id="ARBA00022801"/>
    </source>
</evidence>
<dbReference type="VEuPathDB" id="FungiDB:CLCR_04683"/>
<dbReference type="GO" id="GO:0016787">
    <property type="term" value="F:hydrolase activity"/>
    <property type="evidence" value="ECO:0007669"/>
    <property type="project" value="UniProtKB-KW"/>
</dbReference>
<evidence type="ECO:0000256" key="3">
    <source>
        <dbReference type="RuleBase" id="RU361235"/>
    </source>
</evidence>
<evidence type="ECO:0000259" key="4">
    <source>
        <dbReference type="Pfam" id="PF00135"/>
    </source>
</evidence>
<dbReference type="EMBL" id="LGRB01000011">
    <property type="protein sequence ID" value="OCT49464.1"/>
    <property type="molecule type" value="Genomic_DNA"/>
</dbReference>
<dbReference type="SUPFAM" id="SSF53474">
    <property type="entry name" value="alpha/beta-Hydrolases"/>
    <property type="match status" value="1"/>
</dbReference>
<dbReference type="Pfam" id="PF00135">
    <property type="entry name" value="COesterase"/>
    <property type="match status" value="1"/>
</dbReference>
<dbReference type="PANTHER" id="PTHR43142:SF5">
    <property type="entry name" value="CARBOXYLIC ESTER HYDROLASE"/>
    <property type="match status" value="1"/>
</dbReference>
<name>A0A1C1CLT9_9EURO</name>
<dbReference type="Proteomes" id="UP000094526">
    <property type="component" value="Unassembled WGS sequence"/>
</dbReference>
<organism evidence="5 6">
    <name type="scientific">Cladophialophora carrionii</name>
    <dbReference type="NCBI Taxonomy" id="86049"/>
    <lineage>
        <taxon>Eukaryota</taxon>
        <taxon>Fungi</taxon>
        <taxon>Dikarya</taxon>
        <taxon>Ascomycota</taxon>
        <taxon>Pezizomycotina</taxon>
        <taxon>Eurotiomycetes</taxon>
        <taxon>Chaetothyriomycetidae</taxon>
        <taxon>Chaetothyriales</taxon>
        <taxon>Herpotrichiellaceae</taxon>
        <taxon>Cladophialophora</taxon>
    </lineage>
</organism>
<proteinExistence type="inferred from homology"/>
<dbReference type="InterPro" id="IPR002018">
    <property type="entry name" value="CarbesteraseB"/>
</dbReference>
<evidence type="ECO:0000256" key="1">
    <source>
        <dbReference type="ARBA" id="ARBA00005964"/>
    </source>
</evidence>
<dbReference type="EC" id="3.1.1.-" evidence="3"/>